<evidence type="ECO:0000313" key="2">
    <source>
        <dbReference type="EMBL" id="QWY82806.1"/>
    </source>
</evidence>
<accession>A0A8F3IL64</accession>
<dbReference type="KEGG" id="vg:77932324"/>
<feature type="domain" description="DUF3846" evidence="1">
    <location>
        <begin position="50"/>
        <end position="156"/>
    </location>
</feature>
<proteinExistence type="predicted"/>
<keyword evidence="3" id="KW-1185">Reference proteome</keyword>
<gene>
    <name evidence="2" type="primary">66</name>
    <name evidence="2" type="ORF">SEA_SILENTRX_66</name>
</gene>
<dbReference type="Proteomes" id="UP000693725">
    <property type="component" value="Segment"/>
</dbReference>
<sequence length="170" mass="18786">MDAGDGPGGRHDGLRFQELLTNRGVGEPTPSNHRKAHTMTTTRKRKALLLPFDNGQEPRVVEIAEGDLDAIYQLIAPESRLFTCLNGKDFTLYGDDEGLFHPQVHLRINARAMQLLADSEGVSIDAFHSPLVGDFLVFGLPDEEGNTTDVPQRAVDFKYSWVSAQPKPES</sequence>
<organism evidence="2 3">
    <name type="scientific">Arthrobacter phage SilentRX</name>
    <dbReference type="NCBI Taxonomy" id="2836091"/>
    <lineage>
        <taxon>Viruses</taxon>
        <taxon>Duplodnaviria</taxon>
        <taxon>Heunggongvirae</taxon>
        <taxon>Uroviricota</taxon>
        <taxon>Caudoviricetes</taxon>
        <taxon>Silentrexvirus</taxon>
        <taxon>Silentrexvirus silentrx</taxon>
    </lineage>
</organism>
<dbReference type="GeneID" id="77932324"/>
<evidence type="ECO:0000259" key="1">
    <source>
        <dbReference type="Pfam" id="PF12957"/>
    </source>
</evidence>
<evidence type="ECO:0000313" key="3">
    <source>
        <dbReference type="Proteomes" id="UP000693725"/>
    </source>
</evidence>
<dbReference type="InterPro" id="IPR024559">
    <property type="entry name" value="DUF3846"/>
</dbReference>
<dbReference type="Pfam" id="PF12957">
    <property type="entry name" value="DUF3846"/>
    <property type="match status" value="1"/>
</dbReference>
<name>A0A8F3IL64_9CAUD</name>
<dbReference type="EMBL" id="MW862992">
    <property type="protein sequence ID" value="QWY82806.1"/>
    <property type="molecule type" value="Genomic_DNA"/>
</dbReference>
<dbReference type="RefSeq" id="YP_010656447.1">
    <property type="nucleotide sequence ID" value="NC_070838.1"/>
</dbReference>
<reference evidence="2" key="1">
    <citation type="submission" date="2021-04" db="EMBL/GenBank/DDBJ databases">
        <authorList>
            <person name="Edwards E.G."/>
            <person name="Siddiqui F.A."/>
            <person name="Anastasi R.E."/>
            <person name="Conroy D.J."/>
            <person name="Gerton T.J."/>
            <person name="Laizure I.E."/>
            <person name="Reynolds J.D."/>
            <person name="Ulker M."/>
            <person name="Ouellette S.K."/>
            <person name="Duggan K.O."/>
            <person name="Johnson K.C."/>
            <person name="MacLea K.S."/>
            <person name="Garlena R.A."/>
            <person name="Russell D.A."/>
            <person name="Jacobs-Sera D."/>
            <person name="Hatfull G.F."/>
        </authorList>
    </citation>
    <scope>NUCLEOTIDE SEQUENCE</scope>
</reference>
<protein>
    <recommendedName>
        <fullName evidence="1">DUF3846 domain-containing protein</fullName>
    </recommendedName>
</protein>